<dbReference type="AlphaFoldDB" id="A0A2T6ZWN3"/>
<accession>A0A2T6ZWN3</accession>
<sequence>MRVKFIADANIWGVFLSDFPQCYDTHDDGLLNLMAQKLGLQQEGETAFMDAYSRRVRALPGHERFRTGVSLRPPLKEPSELPKSSLPEDRFILFVSFPYFGRSSEEITLGQERESLKLLDFRLLGVDARDRMVKVSEEVRVGIREILVHQARYMIFDNYTMATFRSKEDSSRDQVPLHRFQERVGAFRAMIHMIANRTELELWTLGKLQASLHKLEEDIDQMISDANDHEDSQGAKKKQERARDLLTALNRLSVDLFAAVSVAERQIAILQDLHSVFLTSYRTKTKDYERGYPLRRNPFYRNVAPIPILSENPEQIWPNTLDTINEVVEERKSFIKKVKELVENMDIRRKIFAAFLKSDQAEAAPSEETAQKTMGAVKSTEDAIRETQKVIEETQAELVKQGQTLSGFTLVTTAFLPLDFCCSYYGMQTMREFGGGSALLSLRQFWLATAPTLVGILLLTVLVIIWKREWAIDLRR</sequence>
<dbReference type="Gene3D" id="1.20.58.340">
    <property type="entry name" value="Magnesium transport protein CorA, transmembrane region"/>
    <property type="match status" value="1"/>
</dbReference>
<comment type="caution">
    <text evidence="3">The sequence shown here is derived from an EMBL/GenBank/DDBJ whole genome shotgun (WGS) entry which is preliminary data.</text>
</comment>
<evidence type="ECO:0000256" key="2">
    <source>
        <dbReference type="SAM" id="Phobius"/>
    </source>
</evidence>
<feature type="coiled-coil region" evidence="1">
    <location>
        <begin position="205"/>
        <end position="232"/>
    </location>
</feature>
<keyword evidence="2" id="KW-0812">Transmembrane</keyword>
<dbReference type="Proteomes" id="UP000244722">
    <property type="component" value="Unassembled WGS sequence"/>
</dbReference>
<keyword evidence="1" id="KW-0175">Coiled coil</keyword>
<gene>
    <name evidence="3" type="ORF">B9Z19DRAFT_788994</name>
</gene>
<name>A0A2T6ZWN3_TUBBO</name>
<evidence type="ECO:0000313" key="3">
    <source>
        <dbReference type="EMBL" id="PUU79844.1"/>
    </source>
</evidence>
<proteinExistence type="predicted"/>
<evidence type="ECO:0000313" key="4">
    <source>
        <dbReference type="Proteomes" id="UP000244722"/>
    </source>
</evidence>
<evidence type="ECO:0000256" key="1">
    <source>
        <dbReference type="SAM" id="Coils"/>
    </source>
</evidence>
<dbReference type="STRING" id="42251.A0A2T6ZWN3"/>
<reference evidence="3 4" key="1">
    <citation type="submission" date="2017-04" db="EMBL/GenBank/DDBJ databases">
        <title>Draft genome sequence of Tuber borchii Vittad., a whitish edible truffle.</title>
        <authorList>
            <consortium name="DOE Joint Genome Institute"/>
            <person name="Murat C."/>
            <person name="Kuo A."/>
            <person name="Barry K.W."/>
            <person name="Clum A."/>
            <person name="Dockter R.B."/>
            <person name="Fauchery L."/>
            <person name="Iotti M."/>
            <person name="Kohler A."/>
            <person name="Labutti K."/>
            <person name="Lindquist E.A."/>
            <person name="Lipzen A."/>
            <person name="Ohm R.A."/>
            <person name="Wang M."/>
            <person name="Grigoriev I.V."/>
            <person name="Zambonelli A."/>
            <person name="Martin F.M."/>
        </authorList>
    </citation>
    <scope>NUCLEOTIDE SEQUENCE [LARGE SCALE GENOMIC DNA]</scope>
    <source>
        <strain evidence="3 4">Tbo3840</strain>
    </source>
</reference>
<protein>
    <submittedName>
        <fullName evidence="3">Uncharacterized protein</fullName>
    </submittedName>
</protein>
<organism evidence="3 4">
    <name type="scientific">Tuber borchii</name>
    <name type="common">White truffle</name>
    <dbReference type="NCBI Taxonomy" id="42251"/>
    <lineage>
        <taxon>Eukaryota</taxon>
        <taxon>Fungi</taxon>
        <taxon>Dikarya</taxon>
        <taxon>Ascomycota</taxon>
        <taxon>Pezizomycotina</taxon>
        <taxon>Pezizomycetes</taxon>
        <taxon>Pezizales</taxon>
        <taxon>Tuberaceae</taxon>
        <taxon>Tuber</taxon>
    </lineage>
</organism>
<keyword evidence="2" id="KW-0472">Membrane</keyword>
<keyword evidence="4" id="KW-1185">Reference proteome</keyword>
<dbReference type="OrthoDB" id="5286874at2759"/>
<dbReference type="EMBL" id="NESQ01000080">
    <property type="protein sequence ID" value="PUU79844.1"/>
    <property type="molecule type" value="Genomic_DNA"/>
</dbReference>
<keyword evidence="2" id="KW-1133">Transmembrane helix</keyword>
<feature type="transmembrane region" description="Helical" evidence="2">
    <location>
        <begin position="445"/>
        <end position="466"/>
    </location>
</feature>